<evidence type="ECO:0000313" key="2">
    <source>
        <dbReference type="EMBL" id="MQA42552.1"/>
    </source>
</evidence>
<dbReference type="RefSeq" id="WP_152841642.1">
    <property type="nucleotide sequence ID" value="NZ_WHUG01000022.1"/>
</dbReference>
<accession>A0A6A7NCX0</accession>
<keyword evidence="1" id="KW-0732">Signal</keyword>
<keyword evidence="3" id="KW-1185">Reference proteome</keyword>
<reference evidence="2 3" key="1">
    <citation type="submission" date="2019-10" db="EMBL/GenBank/DDBJ databases">
        <title>Two novel species isolated from a subtropical stream in China.</title>
        <authorList>
            <person name="Lu H."/>
        </authorList>
    </citation>
    <scope>NUCLEOTIDE SEQUENCE [LARGE SCALE GENOMIC DNA]</scope>
    <source>
        <strain evidence="2 3">FT29W</strain>
    </source>
</reference>
<protein>
    <recommendedName>
        <fullName evidence="4">DUF3465 domain-containing protein</fullName>
    </recommendedName>
</protein>
<name>A0A6A7NCX0_9BURK</name>
<evidence type="ECO:0000256" key="1">
    <source>
        <dbReference type="SAM" id="SignalP"/>
    </source>
</evidence>
<sequence length="159" mass="17008">MKHALLGCALLVAFAAHADEAAMCSASAGTYRTGVVVKGPKFAHGQFRKGVELSHTHLKMKADQDGKEYDVAIDNVFASGFEPNQRTVPTSLSGIRVNDKVEVCGQLYTHGGVGIHWVHTNCGKKPNPSKPDGWLKVIAADGAPGQNIESNTQYCSLFN</sequence>
<dbReference type="Proteomes" id="UP000440498">
    <property type="component" value="Unassembled WGS sequence"/>
</dbReference>
<gene>
    <name evidence="2" type="ORF">GEV02_30905</name>
</gene>
<feature type="chain" id="PRO_5025607455" description="DUF3465 domain-containing protein" evidence="1">
    <location>
        <begin position="19"/>
        <end position="159"/>
    </location>
</feature>
<evidence type="ECO:0008006" key="4">
    <source>
        <dbReference type="Google" id="ProtNLM"/>
    </source>
</evidence>
<dbReference type="EMBL" id="WHUG01000022">
    <property type="protein sequence ID" value="MQA42552.1"/>
    <property type="molecule type" value="Genomic_DNA"/>
</dbReference>
<organism evidence="2 3">
    <name type="scientific">Rugamonas aquatica</name>
    <dbReference type="NCBI Taxonomy" id="2743357"/>
    <lineage>
        <taxon>Bacteria</taxon>
        <taxon>Pseudomonadati</taxon>
        <taxon>Pseudomonadota</taxon>
        <taxon>Betaproteobacteria</taxon>
        <taxon>Burkholderiales</taxon>
        <taxon>Oxalobacteraceae</taxon>
        <taxon>Telluria group</taxon>
        <taxon>Rugamonas</taxon>
    </lineage>
</organism>
<evidence type="ECO:0000313" key="3">
    <source>
        <dbReference type="Proteomes" id="UP000440498"/>
    </source>
</evidence>
<dbReference type="AlphaFoldDB" id="A0A6A7NCX0"/>
<feature type="signal peptide" evidence="1">
    <location>
        <begin position="1"/>
        <end position="18"/>
    </location>
</feature>
<comment type="caution">
    <text evidence="2">The sequence shown here is derived from an EMBL/GenBank/DDBJ whole genome shotgun (WGS) entry which is preliminary data.</text>
</comment>
<proteinExistence type="predicted"/>